<feature type="domain" description="CCHC-type" evidence="7">
    <location>
        <begin position="708"/>
        <end position="723"/>
    </location>
</feature>
<feature type="domain" description="Cullin family profile" evidence="6">
    <location>
        <begin position="399"/>
        <end position="512"/>
    </location>
</feature>
<feature type="domain" description="CCHC-type" evidence="7">
    <location>
        <begin position="843"/>
        <end position="856"/>
    </location>
</feature>
<keyword evidence="2" id="KW-0479">Metal-binding</keyword>
<keyword evidence="2" id="KW-0863">Zinc-finger</keyword>
<evidence type="ECO:0000259" key="6">
    <source>
        <dbReference type="PROSITE" id="PS50069"/>
    </source>
</evidence>
<dbReference type="PROSITE" id="PS50069">
    <property type="entry name" value="CULLIN_2"/>
    <property type="match status" value="1"/>
</dbReference>
<dbReference type="AlphaFoldDB" id="A0A0W8DL76"/>
<dbReference type="GO" id="GO:0003676">
    <property type="term" value="F:nucleic acid binding"/>
    <property type="evidence" value="ECO:0007669"/>
    <property type="project" value="InterPro"/>
</dbReference>
<evidence type="ECO:0000256" key="4">
    <source>
        <dbReference type="RuleBase" id="RU003829"/>
    </source>
</evidence>
<dbReference type="SMART" id="SM00343">
    <property type="entry name" value="ZnF_C2HC"/>
    <property type="match status" value="5"/>
</dbReference>
<feature type="domain" description="CCHC-type" evidence="7">
    <location>
        <begin position="765"/>
        <end position="778"/>
    </location>
</feature>
<dbReference type="SUPFAM" id="SSF74788">
    <property type="entry name" value="Cullin repeat-like"/>
    <property type="match status" value="1"/>
</dbReference>
<feature type="domain" description="CCHC-type" evidence="7">
    <location>
        <begin position="818"/>
        <end position="831"/>
    </location>
</feature>
<evidence type="ECO:0000256" key="5">
    <source>
        <dbReference type="SAM" id="MobiDB-lite"/>
    </source>
</evidence>
<dbReference type="GO" id="GO:0031625">
    <property type="term" value="F:ubiquitin protein ligase binding"/>
    <property type="evidence" value="ECO:0007669"/>
    <property type="project" value="InterPro"/>
</dbReference>
<dbReference type="FunFam" id="1.20.1310.10:FF:000024">
    <property type="entry name" value="Cullin-4 like"/>
    <property type="match status" value="1"/>
</dbReference>
<evidence type="ECO:0000256" key="1">
    <source>
        <dbReference type="ARBA" id="ARBA00006019"/>
    </source>
</evidence>
<dbReference type="InterPro" id="IPR045093">
    <property type="entry name" value="Cullin"/>
</dbReference>
<dbReference type="FunFam" id="1.20.1310.10:FF:000035">
    <property type="entry name" value="Ubiquitin ligase subunit CulD, putative"/>
    <property type="match status" value="1"/>
</dbReference>
<evidence type="ECO:0000256" key="3">
    <source>
        <dbReference type="PROSITE-ProRule" id="PRU00330"/>
    </source>
</evidence>
<dbReference type="SUPFAM" id="SSF75632">
    <property type="entry name" value="Cullin homology domain"/>
    <property type="match status" value="1"/>
</dbReference>
<feature type="compositionally biased region" description="Polar residues" evidence="5">
    <location>
        <begin position="1"/>
        <end position="14"/>
    </location>
</feature>
<dbReference type="SUPFAM" id="SSF57756">
    <property type="entry name" value="Retrovirus zinc finger-like domains"/>
    <property type="match status" value="2"/>
</dbReference>
<dbReference type="Gene3D" id="1.20.1310.10">
    <property type="entry name" value="Cullin Repeats"/>
    <property type="match status" value="4"/>
</dbReference>
<dbReference type="EMBL" id="LNFP01000131">
    <property type="protein sequence ID" value="KUF97024.1"/>
    <property type="molecule type" value="Genomic_DNA"/>
</dbReference>
<accession>A0A0W8DL76</accession>
<evidence type="ECO:0000313" key="9">
    <source>
        <dbReference type="Proteomes" id="UP000054636"/>
    </source>
</evidence>
<organism evidence="8 9">
    <name type="scientific">Phytophthora nicotianae</name>
    <name type="common">Potato buckeye rot agent</name>
    <name type="synonym">Phytophthora parasitica</name>
    <dbReference type="NCBI Taxonomy" id="4792"/>
    <lineage>
        <taxon>Eukaryota</taxon>
        <taxon>Sar</taxon>
        <taxon>Stramenopiles</taxon>
        <taxon>Oomycota</taxon>
        <taxon>Peronosporomycetes</taxon>
        <taxon>Peronosporales</taxon>
        <taxon>Peronosporaceae</taxon>
        <taxon>Phytophthora</taxon>
    </lineage>
</organism>
<dbReference type="InterPro" id="IPR035901">
    <property type="entry name" value="GIY-YIG_endonuc_sf"/>
</dbReference>
<name>A0A0W8DL76_PHYNI</name>
<dbReference type="GO" id="GO:0006511">
    <property type="term" value="P:ubiquitin-dependent protein catabolic process"/>
    <property type="evidence" value="ECO:0007669"/>
    <property type="project" value="InterPro"/>
</dbReference>
<gene>
    <name evidence="8" type="ORF">AM588_10006466</name>
</gene>
<dbReference type="Proteomes" id="UP000054636">
    <property type="component" value="Unassembled WGS sequence"/>
</dbReference>
<dbReference type="Gene3D" id="4.10.60.10">
    <property type="entry name" value="Zinc finger, CCHC-type"/>
    <property type="match status" value="2"/>
</dbReference>
<reference evidence="8 9" key="1">
    <citation type="submission" date="2015-11" db="EMBL/GenBank/DDBJ databases">
        <title>Genomes and virulence difference between two physiological races of Phytophthora nicotianae.</title>
        <authorList>
            <person name="Liu H."/>
            <person name="Ma X."/>
            <person name="Yu H."/>
            <person name="Fang D."/>
            <person name="Li Y."/>
            <person name="Wang X."/>
            <person name="Wang W."/>
            <person name="Dong Y."/>
            <person name="Xiao B."/>
        </authorList>
    </citation>
    <scope>NUCLEOTIDE SEQUENCE [LARGE SCALE GENOMIC DNA]</scope>
    <source>
        <strain evidence="9">race 1</strain>
    </source>
</reference>
<dbReference type="InterPro" id="IPR016159">
    <property type="entry name" value="Cullin_repeat-like_dom_sf"/>
</dbReference>
<dbReference type="Gene3D" id="3.40.1440.10">
    <property type="entry name" value="GIY-YIG endonuclease"/>
    <property type="match status" value="1"/>
</dbReference>
<keyword evidence="2" id="KW-0862">Zinc</keyword>
<dbReference type="InterPro" id="IPR016158">
    <property type="entry name" value="Cullin_homology"/>
</dbReference>
<dbReference type="GO" id="GO:0008270">
    <property type="term" value="F:zinc ion binding"/>
    <property type="evidence" value="ECO:0007669"/>
    <property type="project" value="UniProtKB-KW"/>
</dbReference>
<dbReference type="InterPro" id="IPR001878">
    <property type="entry name" value="Znf_CCHC"/>
</dbReference>
<protein>
    <submittedName>
        <fullName evidence="8">Cleavage and polyadenylation specificity factor subunit 2</fullName>
    </submittedName>
</protein>
<feature type="region of interest" description="Disordered" evidence="5">
    <location>
        <begin position="1"/>
        <end position="37"/>
    </location>
</feature>
<dbReference type="InterPro" id="IPR036875">
    <property type="entry name" value="Znf_CCHC_sf"/>
</dbReference>
<proteinExistence type="inferred from homology"/>
<dbReference type="FunFam" id="1.20.1310.10:FF:000057">
    <property type="entry name" value="Cullin-4"/>
    <property type="match status" value="1"/>
</dbReference>
<dbReference type="FunFam" id="1.20.1310.10:FF:000054">
    <property type="entry name" value="Cullin-4"/>
    <property type="match status" value="1"/>
</dbReference>
<dbReference type="SMART" id="SM00182">
    <property type="entry name" value="CULLIN"/>
    <property type="match status" value="1"/>
</dbReference>
<sequence>MASTGFASSTNGRTGFSRKQERSNSGSGHKLGTKKKKMTIKPFKVTPKLPESFEEDTWTKLEAAVHAVHAKQMSTLSREELYRSVEDMCTWKMAARLYTKLEETCSLHIRERVEDLGRYTGGDMNLFLEAVHRLWEDHCEDMLVIRTIFLYLDRTYVMQTPHIASIWDMGLNLVRGNLVQRRGLETKLIDALLELVEHERKGEAINRSYLYNLLRMLLSLHLYHADFETPFLMASERFYLQEGAATVESVSVPQFLMHAEKRLHEENERVNHYLDALTKKQLISVVENKLLKPHVATLLERGFETLMEEGRIDDLKRMYSLFARVDAINDLKTAFSNYIQKNVSKLVMDDQQEKTFVEKILKLKTDLDAVLSDSFQSNSDFAFAMKSAMENAINVRANRPAELVAKFVDSKLRTGNKGGSEAEVESLLDRVMVIFRYIQGKDVFEAFYKKDLAKRLLVGKSASFDLEKLMLSKLKTECGSSFTNKLEGMFKDIDLSQNVMTQFQQHAASRMDTLTLYTVSKMPSNKYTKTKAKQKVKSFKAKGATRFSKTKVKSNAKGSKIKFKATVKAKSTASNYTKHYRYTKAHIVTRHRAAASKSSTSEDLVTIYVLALVECKFYVGKTARANVDERLEEHKSGKGSAWTRLYRPLRIAETIRNADPFDEDKFTKKWMLKYGIENVRGGSYSRVDLTPGDIDALSRQLRGSTDQCFVCGSKSHFAAQCPDKKAGVAADDDAEAALECLRCGRDSHTAESCYAKSHANGSNWCLRCGREGHGEASCYAKTHAVLGEIIEPGEEESVGGGDDVDSLSGEEEEEMLECLRCGRDGHTSDSCYAKTHANGEMWCLRCGREGHDQQSCYAKTHATGAALERGSSRFPHGRNR</sequence>
<evidence type="ECO:0000313" key="8">
    <source>
        <dbReference type="EMBL" id="KUF97024.1"/>
    </source>
</evidence>
<dbReference type="InterPro" id="IPR036317">
    <property type="entry name" value="Cullin_homology_sf"/>
</dbReference>
<comment type="caution">
    <text evidence="8">The sequence shown here is derived from an EMBL/GenBank/DDBJ whole genome shotgun (WGS) entry which is preliminary data.</text>
</comment>
<evidence type="ECO:0000256" key="2">
    <source>
        <dbReference type="PROSITE-ProRule" id="PRU00047"/>
    </source>
</evidence>
<dbReference type="PANTHER" id="PTHR11932">
    <property type="entry name" value="CULLIN"/>
    <property type="match status" value="1"/>
</dbReference>
<comment type="similarity">
    <text evidence="1 3 4">Belongs to the cullin family.</text>
</comment>
<dbReference type="Pfam" id="PF00888">
    <property type="entry name" value="Cullin"/>
    <property type="match status" value="1"/>
</dbReference>
<evidence type="ECO:0000259" key="7">
    <source>
        <dbReference type="PROSITE" id="PS50158"/>
    </source>
</evidence>
<dbReference type="PROSITE" id="PS50158">
    <property type="entry name" value="ZF_CCHC"/>
    <property type="match status" value="4"/>
</dbReference>
<dbReference type="InterPro" id="IPR001373">
    <property type="entry name" value="Cullin_N"/>
</dbReference>